<evidence type="ECO:0000313" key="2">
    <source>
        <dbReference type="EMBL" id="GKT52473.1"/>
    </source>
</evidence>
<evidence type="ECO:0000313" key="3">
    <source>
        <dbReference type="Proteomes" id="UP001055115"/>
    </source>
</evidence>
<dbReference type="EMBL" id="BQXU01000007">
    <property type="protein sequence ID" value="GKT43664.1"/>
    <property type="molecule type" value="Genomic_DNA"/>
</dbReference>
<dbReference type="GeneID" id="73324647"/>
<proteinExistence type="predicted"/>
<organism evidence="1 3">
    <name type="scientific">Colletotrichum spaethianum</name>
    <dbReference type="NCBI Taxonomy" id="700344"/>
    <lineage>
        <taxon>Eukaryota</taxon>
        <taxon>Fungi</taxon>
        <taxon>Dikarya</taxon>
        <taxon>Ascomycota</taxon>
        <taxon>Pezizomycotina</taxon>
        <taxon>Sordariomycetes</taxon>
        <taxon>Hypocreomycetidae</taxon>
        <taxon>Glomerellales</taxon>
        <taxon>Glomerellaceae</taxon>
        <taxon>Colletotrichum</taxon>
        <taxon>Colletotrichum spaethianum species complex</taxon>
    </lineage>
</organism>
<dbReference type="RefSeq" id="XP_049126014.1">
    <property type="nucleotide sequence ID" value="XM_049270057.1"/>
</dbReference>
<keyword evidence="3" id="KW-1185">Reference proteome</keyword>
<name>A0AA37LBS6_9PEZI</name>
<protein>
    <submittedName>
        <fullName evidence="1">Uncharacterized protein</fullName>
    </submittedName>
</protein>
<sequence>MAGGHRSDNFNATVLPHCRAMVEAIGQRMAYEAALHSDTVAPEVLDLFEICCIQEDPSWYIEHCNDTRTRIWETEERAFKNMLPLLPGLVDKVNAGDYITAPIVDGKTLETFLLGLPTFGNEERAMRKPTPGPKL</sequence>
<dbReference type="Proteomes" id="UP001055115">
    <property type="component" value="Unassembled WGS sequence"/>
</dbReference>
<dbReference type="EMBL" id="BQXU01000069">
    <property type="protein sequence ID" value="GKT52473.1"/>
    <property type="molecule type" value="Genomic_DNA"/>
</dbReference>
<dbReference type="AlphaFoldDB" id="A0AA37LBS6"/>
<accession>A0AA37LBS6</accession>
<comment type="caution">
    <text evidence="1">The sequence shown here is derived from an EMBL/GenBank/DDBJ whole genome shotgun (WGS) entry which is preliminary data.</text>
</comment>
<evidence type="ECO:0000313" key="1">
    <source>
        <dbReference type="EMBL" id="GKT43664.1"/>
    </source>
</evidence>
<gene>
    <name evidence="1" type="ORF">ColSpa_03845</name>
    <name evidence="2" type="ORF">ColSpa_12654</name>
</gene>
<reference evidence="1 3" key="1">
    <citation type="submission" date="2022-03" db="EMBL/GenBank/DDBJ databases">
        <title>Genome data of Colletotrichum spp.</title>
        <authorList>
            <person name="Utami Y.D."/>
            <person name="Hiruma K."/>
        </authorList>
    </citation>
    <scope>NUCLEOTIDE SEQUENCE [LARGE SCALE GENOMIC DNA]</scope>
    <source>
        <strain evidence="1 3">MAFF 239500</strain>
    </source>
</reference>